<dbReference type="SUPFAM" id="SSF53187">
    <property type="entry name" value="Zn-dependent exopeptidases"/>
    <property type="match status" value="1"/>
</dbReference>
<evidence type="ECO:0000313" key="6">
    <source>
        <dbReference type="EMBL" id="MPL92332.1"/>
    </source>
</evidence>
<evidence type="ECO:0000256" key="1">
    <source>
        <dbReference type="ARBA" id="ARBA00001947"/>
    </source>
</evidence>
<dbReference type="EMBL" id="VSSQ01000355">
    <property type="protein sequence ID" value="MPL92332.1"/>
    <property type="molecule type" value="Genomic_DNA"/>
</dbReference>
<keyword evidence="3 6" id="KW-0378">Hydrolase</keyword>
<keyword evidence="2" id="KW-0479">Metal-binding</keyword>
<dbReference type="NCBIfam" id="NF009555">
    <property type="entry name" value="PRK13004.1"/>
    <property type="match status" value="1"/>
</dbReference>
<gene>
    <name evidence="6" type="primary">dapE_11</name>
    <name evidence="6" type="ORF">SDC9_38430</name>
</gene>
<evidence type="ECO:0000259" key="5">
    <source>
        <dbReference type="Pfam" id="PF07687"/>
    </source>
</evidence>
<dbReference type="SUPFAM" id="SSF55031">
    <property type="entry name" value="Bacterial exopeptidase dimerisation domain"/>
    <property type="match status" value="1"/>
</dbReference>
<evidence type="ECO:0000256" key="2">
    <source>
        <dbReference type="ARBA" id="ARBA00022723"/>
    </source>
</evidence>
<dbReference type="Gene3D" id="3.40.630.10">
    <property type="entry name" value="Zn peptidases"/>
    <property type="match status" value="2"/>
</dbReference>
<dbReference type="GO" id="GO:0046872">
    <property type="term" value="F:metal ion binding"/>
    <property type="evidence" value="ECO:0007669"/>
    <property type="project" value="UniProtKB-KW"/>
</dbReference>
<dbReference type="InterPro" id="IPR001261">
    <property type="entry name" value="ArgE/DapE_CS"/>
</dbReference>
<evidence type="ECO:0000256" key="4">
    <source>
        <dbReference type="ARBA" id="ARBA00022833"/>
    </source>
</evidence>
<comment type="cofactor">
    <cofactor evidence="1">
        <name>Zn(2+)</name>
        <dbReference type="ChEBI" id="CHEBI:29105"/>
    </cofactor>
</comment>
<dbReference type="AlphaFoldDB" id="A0A644VP53"/>
<dbReference type="InterPro" id="IPR036264">
    <property type="entry name" value="Bact_exopeptidase_dim_dom"/>
</dbReference>
<sequence length="396" mass="43618">MFSKQQEEQIIVLCQELIQQKSYSGNEGGAVARLHKAFEKCGYDDVFIDEYGSIIGHIKGKRPGKKILFDGHIDTVPVPDETKWQYAPFGGELIDNKIYGRGASDMKGALSAMVMAASYFAQSCDKNFAGDIYVVGGVHEECFEGVAARKISERIHPDYVVIGEASELNIKRGQRGRAEIIVETEGKSAHSANPEAGINAVYKMAKLIQKLCGLKAPEQQILGKGILELTDIKSEPYPGASVVPDCCKVTYDRRLLVGETKESVLKPIIDTIDELASSDKQFKAKTYLAKGTETCYTGAIITGERFFPGWLYEEEDEFVQKALSGLRKVGLNPEITQYSFCTNGSHYAGEKSIKTIGFGPSRENLAHTVDEYIEVEQLLKAAIGYYGILGFVFKEG</sequence>
<comment type="caution">
    <text evidence="6">The sequence shown here is derived from an EMBL/GenBank/DDBJ whole genome shotgun (WGS) entry which is preliminary data.</text>
</comment>
<reference evidence="6" key="1">
    <citation type="submission" date="2019-08" db="EMBL/GenBank/DDBJ databases">
        <authorList>
            <person name="Kucharzyk K."/>
            <person name="Murdoch R.W."/>
            <person name="Higgins S."/>
            <person name="Loffler F."/>
        </authorList>
    </citation>
    <scope>NUCLEOTIDE SEQUENCE</scope>
</reference>
<evidence type="ECO:0000256" key="3">
    <source>
        <dbReference type="ARBA" id="ARBA00022801"/>
    </source>
</evidence>
<dbReference type="PANTHER" id="PTHR43808">
    <property type="entry name" value="ACETYLORNITHINE DEACETYLASE"/>
    <property type="match status" value="1"/>
</dbReference>
<keyword evidence="4" id="KW-0862">Zinc</keyword>
<name>A0A644VP53_9ZZZZ</name>
<feature type="domain" description="Peptidase M20 dimerisation" evidence="5">
    <location>
        <begin position="173"/>
        <end position="277"/>
    </location>
</feature>
<dbReference type="Pfam" id="PF01546">
    <property type="entry name" value="Peptidase_M20"/>
    <property type="match status" value="1"/>
</dbReference>
<proteinExistence type="predicted"/>
<dbReference type="Gene3D" id="3.30.70.360">
    <property type="match status" value="1"/>
</dbReference>
<dbReference type="InterPro" id="IPR050072">
    <property type="entry name" value="Peptidase_M20A"/>
</dbReference>
<dbReference type="InterPro" id="IPR011650">
    <property type="entry name" value="Peptidase_M20_dimer"/>
</dbReference>
<dbReference type="InterPro" id="IPR002933">
    <property type="entry name" value="Peptidase_M20"/>
</dbReference>
<dbReference type="PROSITE" id="PS00758">
    <property type="entry name" value="ARGE_DAPE_CPG2_1"/>
    <property type="match status" value="1"/>
</dbReference>
<dbReference type="GO" id="GO:0009014">
    <property type="term" value="F:succinyl-diaminopimelate desuccinylase activity"/>
    <property type="evidence" value="ECO:0007669"/>
    <property type="project" value="UniProtKB-EC"/>
</dbReference>
<organism evidence="6">
    <name type="scientific">bioreactor metagenome</name>
    <dbReference type="NCBI Taxonomy" id="1076179"/>
    <lineage>
        <taxon>unclassified sequences</taxon>
        <taxon>metagenomes</taxon>
        <taxon>ecological metagenomes</taxon>
    </lineage>
</organism>
<dbReference type="EC" id="3.5.1.18" evidence="6"/>
<dbReference type="Pfam" id="PF07687">
    <property type="entry name" value="M20_dimer"/>
    <property type="match status" value="1"/>
</dbReference>
<protein>
    <submittedName>
        <fullName evidence="6">Succinyl-diaminopimelate desuccinylase</fullName>
        <ecNumber evidence="6">3.5.1.18</ecNumber>
    </submittedName>
</protein>
<accession>A0A644VP53</accession>